<evidence type="ECO:0000256" key="4">
    <source>
        <dbReference type="SAM" id="MobiDB-lite"/>
    </source>
</evidence>
<feature type="repeat" description="WD" evidence="3">
    <location>
        <begin position="1146"/>
        <end position="1187"/>
    </location>
</feature>
<feature type="compositionally biased region" description="Low complexity" evidence="4">
    <location>
        <begin position="18"/>
        <end position="28"/>
    </location>
</feature>
<evidence type="ECO:0000256" key="3">
    <source>
        <dbReference type="PROSITE-ProRule" id="PRU00221"/>
    </source>
</evidence>
<sequence>MRKSKDKASRALKKLFRPSSSGSGSTPSNVGRASLQPEPDEQPVVQRVSGEHDTIPTTGTTLGGIDKVDLDQAGRALSSLKTLGKHVAKALQSIDPTAKHVKSSYELWEPLLEKVQVFASLVEKIGGIHPYAKVASTVLLSVVKPVIAQDKRDKAMADLFVSMYDLYDFVVEAGRLPELDKKRLKLLKNMSMQTVECAYFIWDKAQVENFWVRAGKNAVFGPQIDSKIAEFTEAFKDLRRCFTEHGVLEIEIKLAILEDIRVTVELSALADVPGAGLDAEKACLEGTRQQTLNELIDWINDPQAPAVCFLLGGAGTGKSSIAHSIGNIFSPFHRLGFFCFDRSFHDRHPNLMFSTIAHDLAEQNADFRCALAEVLREQQPELKRSMNIASHWNSLILTPLKRFPPAGPVLVVIDAFDECSSSRDLLLKLVTGSSGSLPPNLRILVTSRPERDVRVAMRCAHSDHLRSMDLDEKNGEARLDIEYYIRHQLTSDEPHIDGTLDDRDFQELANESEGLFQWAATVCRAINHKPAGRTLKERFRRRPRAAQGKEYPLDPLYKQVLGNLFKSEDAELMDRFRSVMAQILCTPFPISTQLTDELRRIATGVQESKVTLIVADMGPLLSGVSARTSPIRPLHTSFRDFLTDAARSGEWFVDLARGHSIMALGCLRIMNYRLAFNICRLETSYILNRDIPDLDSRLSTYVPQSLLYAACNWKDHLASTHPSDLQQELSMFLRERLLFWFELLSLLKCVNRAAPSLEAALKWYDDSGSGPSKELLRDAISFIRRFAGVIAQAAPHVYISALPFSPTSSEVQMNYLPSFPCLPLVGRVRDRWPQAHAILSRHTDWVRSVAYSPDGRHIVSGSDDKTLRVWDAETGEATYALSCGDWVLGVAFSPDGRHIAAVLNDWTVRIWDSTTGVAVCEPLRDDEGAVRCIAYSPDGRRIVSGDSRGRICIWSTETHRMVNDPILVHSSDVNCVAVSTTGRYIASGSDDKTVRVWDAGEGHTVGKPYEGHTSTISSVLFSLDGLCIVSGSEDKTIRIWDFETQQTLKTISHRLLNAVSSLSLSPDGRRVVSGSENGSVLIWDTETDKIVGGPFVGHSNRVRAGSFSPDGRHVVSGSEDATIRIWSTEESTSVECPGDVSSGSSHAAPASFVTSLAYSPDGRRIISGSEDGTINVWDADTGKSIGRHLKGHSEDITRVRFSPDGGRFVSASWDETLRVWDSTTLQPLGEPLRGHTNWVRDADYSPDGRRIVSCSDDGTIRVWDAETYDCLLGPLVGHGYWVRSVAWSPDCKHIASGWGYGTVRVWDAETGHAVGEPFKGHEGWVLSVSWSMDSRCVLSSGHDGKIRLWDTEKWEEAGEPLRGHTGNVYNAMYSPDCRRIVSGGEDGTIRMWDVQTREPVGENLSNWFGNVDSLALSPDGRHIISSSNGSTRIVVWNANAFTGKWHLLSRV</sequence>
<feature type="repeat" description="WD" evidence="3">
    <location>
        <begin position="966"/>
        <end position="1007"/>
    </location>
</feature>
<dbReference type="InterPro" id="IPR019775">
    <property type="entry name" value="WD40_repeat_CS"/>
</dbReference>
<dbReference type="InterPro" id="IPR015943">
    <property type="entry name" value="WD40/YVTN_repeat-like_dom_sf"/>
</dbReference>
<feature type="repeat" description="WD" evidence="3">
    <location>
        <begin position="1318"/>
        <end position="1359"/>
    </location>
</feature>
<dbReference type="Pfam" id="PF24883">
    <property type="entry name" value="NPHP3_N"/>
    <property type="match status" value="1"/>
</dbReference>
<feature type="repeat" description="WD" evidence="3">
    <location>
        <begin position="1009"/>
        <end position="1050"/>
    </location>
</feature>
<dbReference type="InterPro" id="IPR001680">
    <property type="entry name" value="WD40_rpt"/>
</dbReference>
<dbReference type="PROSITE" id="PS50294">
    <property type="entry name" value="WD_REPEATS_REGION"/>
    <property type="match status" value="12"/>
</dbReference>
<evidence type="ECO:0000313" key="7">
    <source>
        <dbReference type="Proteomes" id="UP000053319"/>
    </source>
</evidence>
<protein>
    <submittedName>
        <fullName evidence="6">WD40 repeat-like protein</fullName>
    </submittedName>
</protein>
<dbReference type="Gene3D" id="2.130.10.10">
    <property type="entry name" value="YVTN repeat-like/Quinoprotein amine dehydrogenase"/>
    <property type="match status" value="5"/>
</dbReference>
<feature type="repeat" description="WD" evidence="3">
    <location>
        <begin position="1232"/>
        <end position="1267"/>
    </location>
</feature>
<feature type="repeat" description="WD" evidence="3">
    <location>
        <begin position="1189"/>
        <end position="1230"/>
    </location>
</feature>
<dbReference type="GeneID" id="18839659"/>
<name>R7SSF8_DICSQ</name>
<dbReference type="Pfam" id="PF00400">
    <property type="entry name" value="WD40"/>
    <property type="match status" value="14"/>
</dbReference>
<dbReference type="InterPro" id="IPR027417">
    <property type="entry name" value="P-loop_NTPase"/>
</dbReference>
<dbReference type="PANTHER" id="PTHR19848">
    <property type="entry name" value="WD40 REPEAT PROTEIN"/>
    <property type="match status" value="1"/>
</dbReference>
<dbReference type="InterPro" id="IPR011047">
    <property type="entry name" value="Quinoprotein_ADH-like_sf"/>
</dbReference>
<organism evidence="6 7">
    <name type="scientific">Dichomitus squalens (strain LYAD-421)</name>
    <name type="common">Western red white-rot fungus</name>
    <dbReference type="NCBI Taxonomy" id="732165"/>
    <lineage>
        <taxon>Eukaryota</taxon>
        <taxon>Fungi</taxon>
        <taxon>Dikarya</taxon>
        <taxon>Basidiomycota</taxon>
        <taxon>Agaricomycotina</taxon>
        <taxon>Agaricomycetes</taxon>
        <taxon>Polyporales</taxon>
        <taxon>Polyporaceae</taxon>
        <taxon>Dichomitus</taxon>
    </lineage>
</organism>
<gene>
    <name evidence="6" type="ORF">DICSQDRAFT_172843</name>
</gene>
<dbReference type="PANTHER" id="PTHR19848:SF8">
    <property type="entry name" value="F-BOX AND WD REPEAT DOMAIN CONTAINING 7"/>
    <property type="match status" value="1"/>
</dbReference>
<dbReference type="KEGG" id="dsq:DICSQDRAFT_172843"/>
<evidence type="ECO:0000256" key="1">
    <source>
        <dbReference type="ARBA" id="ARBA00022574"/>
    </source>
</evidence>
<dbReference type="InterPro" id="IPR007111">
    <property type="entry name" value="NACHT_NTPase"/>
</dbReference>
<dbReference type="InterPro" id="IPR056884">
    <property type="entry name" value="NPHP3-like_N"/>
</dbReference>
<dbReference type="HOGENOM" id="CLU_000288_6_3_1"/>
<dbReference type="SMART" id="SM00320">
    <property type="entry name" value="WD40"/>
    <property type="match status" value="14"/>
</dbReference>
<dbReference type="Gene3D" id="3.40.50.300">
    <property type="entry name" value="P-loop containing nucleotide triphosphate hydrolases"/>
    <property type="match status" value="1"/>
</dbReference>
<dbReference type="CDD" id="cd00200">
    <property type="entry name" value="WD40"/>
    <property type="match status" value="2"/>
</dbReference>
<dbReference type="PROSITE" id="PS50837">
    <property type="entry name" value="NACHT"/>
    <property type="match status" value="1"/>
</dbReference>
<dbReference type="PROSITE" id="PS50082">
    <property type="entry name" value="WD_REPEATS_2"/>
    <property type="match status" value="13"/>
</dbReference>
<dbReference type="RefSeq" id="XP_007368677.1">
    <property type="nucleotide sequence ID" value="XM_007368615.1"/>
</dbReference>
<feature type="repeat" description="WD" evidence="3">
    <location>
        <begin position="1361"/>
        <end position="1402"/>
    </location>
</feature>
<feature type="repeat" description="WD" evidence="3">
    <location>
        <begin position="887"/>
        <end position="921"/>
    </location>
</feature>
<feature type="domain" description="NACHT" evidence="5">
    <location>
        <begin position="306"/>
        <end position="449"/>
    </location>
</feature>
<feature type="region of interest" description="Disordered" evidence="4">
    <location>
        <begin position="1"/>
        <end position="61"/>
    </location>
</feature>
<dbReference type="InterPro" id="IPR020472">
    <property type="entry name" value="WD40_PAC1"/>
</dbReference>
<feature type="repeat" description="WD" evidence="3">
    <location>
        <begin position="1095"/>
        <end position="1136"/>
    </location>
</feature>
<proteinExistence type="predicted"/>
<accession>R7SSF8</accession>
<feature type="repeat" description="WD" evidence="3">
    <location>
        <begin position="1057"/>
        <end position="1093"/>
    </location>
</feature>
<evidence type="ECO:0000313" key="6">
    <source>
        <dbReference type="EMBL" id="EJF58650.1"/>
    </source>
</evidence>
<feature type="repeat" description="WD" evidence="3">
    <location>
        <begin position="923"/>
        <end position="964"/>
    </location>
</feature>
<keyword evidence="1 3" id="KW-0853">WD repeat</keyword>
<dbReference type="Proteomes" id="UP000053319">
    <property type="component" value="Unassembled WGS sequence"/>
</dbReference>
<dbReference type="SUPFAM" id="SSF52540">
    <property type="entry name" value="P-loop containing nucleoside triphosphate hydrolases"/>
    <property type="match status" value="1"/>
</dbReference>
<feature type="repeat" description="WD" evidence="3">
    <location>
        <begin position="839"/>
        <end position="880"/>
    </location>
</feature>
<keyword evidence="2" id="KW-0677">Repeat</keyword>
<dbReference type="SUPFAM" id="SSF50998">
    <property type="entry name" value="Quinoprotein alcohol dehydrogenase-like"/>
    <property type="match status" value="1"/>
</dbReference>
<dbReference type="EMBL" id="JH719433">
    <property type="protein sequence ID" value="EJF58650.1"/>
    <property type="molecule type" value="Genomic_DNA"/>
</dbReference>
<dbReference type="InterPro" id="IPR036322">
    <property type="entry name" value="WD40_repeat_dom_sf"/>
</dbReference>
<feature type="repeat" description="WD" evidence="3">
    <location>
        <begin position="1275"/>
        <end position="1316"/>
    </location>
</feature>
<dbReference type="OMA" id="NENDICT"/>
<reference evidence="6 7" key="1">
    <citation type="journal article" date="2012" name="Science">
        <title>The Paleozoic origin of enzymatic lignin decomposition reconstructed from 31 fungal genomes.</title>
        <authorList>
            <person name="Floudas D."/>
            <person name="Binder M."/>
            <person name="Riley R."/>
            <person name="Barry K."/>
            <person name="Blanchette R.A."/>
            <person name="Henrissat B."/>
            <person name="Martinez A.T."/>
            <person name="Otillar R."/>
            <person name="Spatafora J.W."/>
            <person name="Yadav J.S."/>
            <person name="Aerts A."/>
            <person name="Benoit I."/>
            <person name="Boyd A."/>
            <person name="Carlson A."/>
            <person name="Copeland A."/>
            <person name="Coutinho P.M."/>
            <person name="de Vries R.P."/>
            <person name="Ferreira P."/>
            <person name="Findley K."/>
            <person name="Foster B."/>
            <person name="Gaskell J."/>
            <person name="Glotzer D."/>
            <person name="Gorecki P."/>
            <person name="Heitman J."/>
            <person name="Hesse C."/>
            <person name="Hori C."/>
            <person name="Igarashi K."/>
            <person name="Jurgens J.A."/>
            <person name="Kallen N."/>
            <person name="Kersten P."/>
            <person name="Kohler A."/>
            <person name="Kuees U."/>
            <person name="Kumar T.K.A."/>
            <person name="Kuo A."/>
            <person name="LaButti K."/>
            <person name="Larrondo L.F."/>
            <person name="Lindquist E."/>
            <person name="Ling A."/>
            <person name="Lombard V."/>
            <person name="Lucas S."/>
            <person name="Lundell T."/>
            <person name="Martin R."/>
            <person name="McLaughlin D.J."/>
            <person name="Morgenstern I."/>
            <person name="Morin E."/>
            <person name="Murat C."/>
            <person name="Nagy L.G."/>
            <person name="Nolan M."/>
            <person name="Ohm R.A."/>
            <person name="Patyshakuliyeva A."/>
            <person name="Rokas A."/>
            <person name="Ruiz-Duenas F.J."/>
            <person name="Sabat G."/>
            <person name="Salamov A."/>
            <person name="Samejima M."/>
            <person name="Schmutz J."/>
            <person name="Slot J.C."/>
            <person name="St John F."/>
            <person name="Stenlid J."/>
            <person name="Sun H."/>
            <person name="Sun S."/>
            <person name="Syed K."/>
            <person name="Tsang A."/>
            <person name="Wiebenga A."/>
            <person name="Young D."/>
            <person name="Pisabarro A."/>
            <person name="Eastwood D.C."/>
            <person name="Martin F."/>
            <person name="Cullen D."/>
            <person name="Grigoriev I.V."/>
            <person name="Hibbett D.S."/>
        </authorList>
    </citation>
    <scope>NUCLEOTIDE SEQUENCE [LARGE SCALE GENOMIC DNA]</scope>
    <source>
        <strain evidence="6 7">LYAD-421 SS1</strain>
    </source>
</reference>
<dbReference type="PROSITE" id="PS00678">
    <property type="entry name" value="WD_REPEATS_1"/>
    <property type="match status" value="7"/>
</dbReference>
<evidence type="ECO:0000256" key="2">
    <source>
        <dbReference type="ARBA" id="ARBA00022737"/>
    </source>
</evidence>
<evidence type="ECO:0000259" key="5">
    <source>
        <dbReference type="PROSITE" id="PS50837"/>
    </source>
</evidence>
<feature type="compositionally biased region" description="Basic residues" evidence="4">
    <location>
        <begin position="1"/>
        <end position="16"/>
    </location>
</feature>
<dbReference type="SUPFAM" id="SSF50978">
    <property type="entry name" value="WD40 repeat-like"/>
    <property type="match status" value="1"/>
</dbReference>
<dbReference type="PRINTS" id="PR00320">
    <property type="entry name" value="GPROTEINBRPT"/>
</dbReference>